<organism evidence="6">
    <name type="scientific">Oikopleura dioica</name>
    <name type="common">Tunicate</name>
    <dbReference type="NCBI Taxonomy" id="34765"/>
    <lineage>
        <taxon>Eukaryota</taxon>
        <taxon>Metazoa</taxon>
        <taxon>Chordata</taxon>
        <taxon>Tunicata</taxon>
        <taxon>Appendicularia</taxon>
        <taxon>Copelata</taxon>
        <taxon>Oikopleuridae</taxon>
        <taxon>Oikopleura</taxon>
    </lineage>
</organism>
<dbReference type="GO" id="GO:0031956">
    <property type="term" value="F:medium-chain fatty acid-CoA ligase activity"/>
    <property type="evidence" value="ECO:0007669"/>
    <property type="project" value="TreeGrafter"/>
</dbReference>
<dbReference type="Pfam" id="PF00501">
    <property type="entry name" value="AMP-binding"/>
    <property type="match status" value="1"/>
</dbReference>
<dbReference type="SUPFAM" id="SSF56801">
    <property type="entry name" value="Acetyl-CoA synthetase-like"/>
    <property type="match status" value="1"/>
</dbReference>
<dbReference type="AlphaFoldDB" id="E4XRD1"/>
<dbReference type="InParanoid" id="E4XRD1"/>
<feature type="domain" description="AMP-binding enzyme C-terminal" evidence="5">
    <location>
        <begin position="477"/>
        <end position="551"/>
    </location>
</feature>
<dbReference type="Proteomes" id="UP000001307">
    <property type="component" value="Unassembled WGS sequence"/>
</dbReference>
<sequence length="576" mass="63187">MKGLVAKRLARSLSSQIQGASYIPREASIYDLIQSACEKNDSKLIASFEMHKKAFTFGEMHLEAGKIAAGLVNLGIAPGDRVAVWGPNQPEWLVMKWACARAGFEMVNINPLYTSRELEYALEKVDAKMLVCPKTIGPLNYHAKVQELIPNLAEQDRFSLKVPSVPTLKKIVYYSCPEAEAGTFQWSELEQAGSDKDLKTVNEIIVDPHSIANIQFTSGTTGMPKAASLSHFNLINNAISLTASLNALLPSVHENSSFLNCLPLYHVFSFVGGSLIGAHNAVPNIYPAPGFNSAAAIKACADKKCTYLIGTPTMFTDIVNDPIRLDHDISSLDFAIVGGAPATPALVRKANTELGLQMAVGYGMTENSCATFLTYPGSSEDVTCNSVGFPIPGVEAKVIDENEKTLERGQIGELVTKGFVLFMGYVKDEEKTKESYTKDGYWKTGDLAVVREDGTLQISGRSKDMLIRGGENIQPTEIENFITTHEKVLDCYVIGVPSSRLGEEVAAYIQLKDDSVTKEDIIAFCKDGLARYKLPKYIKFTEEFPKTVTGKIQKYLLRDQAMEDFPELKKELAAMQ</sequence>
<feature type="domain" description="AMP-dependent synthetase/ligase" evidence="4">
    <location>
        <begin position="46"/>
        <end position="425"/>
    </location>
</feature>
<dbReference type="Gene3D" id="3.40.50.12780">
    <property type="entry name" value="N-terminal domain of ligase-like"/>
    <property type="match status" value="1"/>
</dbReference>
<name>E4XRD1_OIKDI</name>
<keyword evidence="7" id="KW-1185">Reference proteome</keyword>
<evidence type="ECO:0000256" key="3">
    <source>
        <dbReference type="ARBA" id="ARBA00023098"/>
    </source>
</evidence>
<keyword evidence="3" id="KW-0443">Lipid metabolism</keyword>
<evidence type="ECO:0000259" key="5">
    <source>
        <dbReference type="Pfam" id="PF13193"/>
    </source>
</evidence>
<dbReference type="PANTHER" id="PTHR43201">
    <property type="entry name" value="ACYL-COA SYNTHETASE"/>
    <property type="match status" value="1"/>
</dbReference>
<dbReference type="PROSITE" id="PS00455">
    <property type="entry name" value="AMP_BINDING"/>
    <property type="match status" value="1"/>
</dbReference>
<dbReference type="InterPro" id="IPR045851">
    <property type="entry name" value="AMP-bd_C_sf"/>
</dbReference>
<evidence type="ECO:0000313" key="7">
    <source>
        <dbReference type="Proteomes" id="UP000001307"/>
    </source>
</evidence>
<dbReference type="GO" id="GO:0006631">
    <property type="term" value="P:fatty acid metabolic process"/>
    <property type="evidence" value="ECO:0007669"/>
    <property type="project" value="TreeGrafter"/>
</dbReference>
<dbReference type="InterPro" id="IPR020845">
    <property type="entry name" value="AMP-binding_CS"/>
</dbReference>
<accession>E4XRD1</accession>
<reference evidence="6" key="1">
    <citation type="journal article" date="2010" name="Science">
        <title>Plasticity of animal genome architecture unmasked by rapid evolution of a pelagic tunicate.</title>
        <authorList>
            <person name="Denoeud F."/>
            <person name="Henriet S."/>
            <person name="Mungpakdee S."/>
            <person name="Aury J.M."/>
            <person name="Da Silva C."/>
            <person name="Brinkmann H."/>
            <person name="Mikhaleva J."/>
            <person name="Olsen L.C."/>
            <person name="Jubin C."/>
            <person name="Canestro C."/>
            <person name="Bouquet J.M."/>
            <person name="Danks G."/>
            <person name="Poulain J."/>
            <person name="Campsteijn C."/>
            <person name="Adamski M."/>
            <person name="Cross I."/>
            <person name="Yadetie F."/>
            <person name="Muffato M."/>
            <person name="Louis A."/>
            <person name="Butcher S."/>
            <person name="Tsagkogeorga G."/>
            <person name="Konrad A."/>
            <person name="Singh S."/>
            <person name="Jensen M.F."/>
            <person name="Cong E.H."/>
            <person name="Eikeseth-Otteraa H."/>
            <person name="Noel B."/>
            <person name="Anthouard V."/>
            <person name="Porcel B.M."/>
            <person name="Kachouri-Lafond R."/>
            <person name="Nishino A."/>
            <person name="Ugolini M."/>
            <person name="Chourrout P."/>
            <person name="Nishida H."/>
            <person name="Aasland R."/>
            <person name="Huzurbazar S."/>
            <person name="Westhof E."/>
            <person name="Delsuc F."/>
            <person name="Lehrach H."/>
            <person name="Reinhardt R."/>
            <person name="Weissenbach J."/>
            <person name="Roy S.W."/>
            <person name="Artiguenave F."/>
            <person name="Postlethwait J.H."/>
            <person name="Manak J.R."/>
            <person name="Thompson E.M."/>
            <person name="Jaillon O."/>
            <person name="Du Pasquier L."/>
            <person name="Boudinot P."/>
            <person name="Liberles D.A."/>
            <person name="Volff J.N."/>
            <person name="Philippe H."/>
            <person name="Lenhard B."/>
            <person name="Roest Crollius H."/>
            <person name="Wincker P."/>
            <person name="Chourrout D."/>
        </authorList>
    </citation>
    <scope>NUCLEOTIDE SEQUENCE [LARGE SCALE GENOMIC DNA]</scope>
</reference>
<dbReference type="InterPro" id="IPR025110">
    <property type="entry name" value="AMP-bd_C"/>
</dbReference>
<dbReference type="PANTHER" id="PTHR43201:SF12">
    <property type="entry name" value="AMP-DEPENDENT SYNTHETASE_LIGASE DOMAIN-CONTAINING PROTEIN"/>
    <property type="match status" value="1"/>
</dbReference>
<dbReference type="Pfam" id="PF13193">
    <property type="entry name" value="AMP-binding_C"/>
    <property type="match status" value="1"/>
</dbReference>
<dbReference type="EMBL" id="FN653116">
    <property type="protein sequence ID" value="CBY12347.1"/>
    <property type="molecule type" value="Genomic_DNA"/>
</dbReference>
<evidence type="ECO:0000259" key="4">
    <source>
        <dbReference type="Pfam" id="PF00501"/>
    </source>
</evidence>
<evidence type="ECO:0000313" key="6">
    <source>
        <dbReference type="EMBL" id="CBY12347.1"/>
    </source>
</evidence>
<dbReference type="OrthoDB" id="10253115at2759"/>
<gene>
    <name evidence="6" type="ORF">GSOID_T00001711001</name>
</gene>
<comment type="similarity">
    <text evidence="1">Belongs to the ATP-dependent AMP-binding enzyme family.</text>
</comment>
<keyword evidence="2" id="KW-0436">Ligase</keyword>
<proteinExistence type="inferred from homology"/>
<dbReference type="Gene3D" id="3.30.300.30">
    <property type="match status" value="1"/>
</dbReference>
<dbReference type="InterPro" id="IPR042099">
    <property type="entry name" value="ANL_N_sf"/>
</dbReference>
<dbReference type="InterPro" id="IPR000873">
    <property type="entry name" value="AMP-dep_synth/lig_dom"/>
</dbReference>
<protein>
    <submittedName>
        <fullName evidence="6">Uncharacterized protein</fullName>
    </submittedName>
</protein>
<dbReference type="FunFam" id="3.30.300.30:FF:000008">
    <property type="entry name" value="2,3-dihydroxybenzoate-AMP ligase"/>
    <property type="match status" value="1"/>
</dbReference>
<evidence type="ECO:0000256" key="2">
    <source>
        <dbReference type="ARBA" id="ARBA00022598"/>
    </source>
</evidence>
<evidence type="ECO:0000256" key="1">
    <source>
        <dbReference type="ARBA" id="ARBA00006432"/>
    </source>
</evidence>